<keyword evidence="4" id="KW-1185">Reference proteome</keyword>
<keyword evidence="2" id="KW-0812">Transmembrane</keyword>
<feature type="region of interest" description="Disordered" evidence="1">
    <location>
        <begin position="64"/>
        <end position="85"/>
    </location>
</feature>
<evidence type="ECO:0000313" key="4">
    <source>
        <dbReference type="Proteomes" id="UP000837857"/>
    </source>
</evidence>
<sequence length="85" mass="9596">MNVDPFANIRLAQSAAIIIIYIGARKIHSIAYGRARCARGFRQRLALVRSWLMLMRAADLAAAAPPETRDTADAHFRKNRRRTFG</sequence>
<keyword evidence="2" id="KW-0472">Membrane</keyword>
<evidence type="ECO:0000256" key="1">
    <source>
        <dbReference type="SAM" id="MobiDB-lite"/>
    </source>
</evidence>
<feature type="non-terminal residue" evidence="3">
    <location>
        <position position="85"/>
    </location>
</feature>
<dbReference type="Proteomes" id="UP000837857">
    <property type="component" value="Chromosome 21"/>
</dbReference>
<protein>
    <submittedName>
        <fullName evidence="3">Uncharacterized protein</fullName>
    </submittedName>
</protein>
<name>A0ABN8IKJ1_9NEOP</name>
<accession>A0ABN8IKJ1</accession>
<dbReference type="EMBL" id="OW152833">
    <property type="protein sequence ID" value="CAH2055021.1"/>
    <property type="molecule type" value="Genomic_DNA"/>
</dbReference>
<reference evidence="3" key="1">
    <citation type="submission" date="2022-03" db="EMBL/GenBank/DDBJ databases">
        <authorList>
            <person name="Martin H S."/>
        </authorList>
    </citation>
    <scope>NUCLEOTIDE SEQUENCE</scope>
</reference>
<keyword evidence="2" id="KW-1133">Transmembrane helix</keyword>
<proteinExistence type="predicted"/>
<organism evidence="3 4">
    <name type="scientific">Iphiclides podalirius</name>
    <name type="common">scarce swallowtail</name>
    <dbReference type="NCBI Taxonomy" id="110791"/>
    <lineage>
        <taxon>Eukaryota</taxon>
        <taxon>Metazoa</taxon>
        <taxon>Ecdysozoa</taxon>
        <taxon>Arthropoda</taxon>
        <taxon>Hexapoda</taxon>
        <taxon>Insecta</taxon>
        <taxon>Pterygota</taxon>
        <taxon>Neoptera</taxon>
        <taxon>Endopterygota</taxon>
        <taxon>Lepidoptera</taxon>
        <taxon>Glossata</taxon>
        <taxon>Ditrysia</taxon>
        <taxon>Papilionoidea</taxon>
        <taxon>Papilionidae</taxon>
        <taxon>Papilioninae</taxon>
        <taxon>Iphiclides</taxon>
    </lineage>
</organism>
<evidence type="ECO:0000313" key="3">
    <source>
        <dbReference type="EMBL" id="CAH2055021.1"/>
    </source>
</evidence>
<gene>
    <name evidence="3" type="ORF">IPOD504_LOCUS8897</name>
</gene>
<evidence type="ECO:0000256" key="2">
    <source>
        <dbReference type="SAM" id="Phobius"/>
    </source>
</evidence>
<feature type="transmembrane region" description="Helical" evidence="2">
    <location>
        <begin position="6"/>
        <end position="24"/>
    </location>
</feature>
<feature type="compositionally biased region" description="Basic and acidic residues" evidence="1">
    <location>
        <begin position="67"/>
        <end position="76"/>
    </location>
</feature>